<dbReference type="EMBL" id="QJJG01000013">
    <property type="protein sequence ID" value="PXW42818.1"/>
    <property type="molecule type" value="Genomic_DNA"/>
</dbReference>
<reference evidence="1 2" key="1">
    <citation type="submission" date="2018-05" db="EMBL/GenBank/DDBJ databases">
        <title>Freshwater and sediment microbial communities from various areas in North America, analyzing microbe dynamics in response to fracking.</title>
        <authorList>
            <person name="Lamendella R."/>
        </authorList>
    </citation>
    <scope>NUCLEOTIDE SEQUENCE [LARGE SCALE GENOMIC DNA]</scope>
    <source>
        <strain evidence="1 2">67</strain>
    </source>
</reference>
<evidence type="ECO:0000313" key="2">
    <source>
        <dbReference type="Proteomes" id="UP000247485"/>
    </source>
</evidence>
<sequence>MPVRDKSYHIITDNYYLGNGILSVLTETVTEVAACYTTLLDEKGGNLSELRERIAQYPVTLIILSVRCIRLRKSILNELGMCKGNVLVLSPPGLFSRGQHWLDIHEVVVIPENISIDDFLQCVFTASSGSLNIRISRSEYCIIESLLQGGGLKEISLKTGCSPRYVNILKNRLMSRIGGLTGVHGLLLCWDIIRMNPLAGR</sequence>
<dbReference type="Proteomes" id="UP000247485">
    <property type="component" value="Unassembled WGS sequence"/>
</dbReference>
<name>A0A318FJY2_KLEOX</name>
<protein>
    <submittedName>
        <fullName evidence="1">Uncharacterized protein</fullName>
    </submittedName>
</protein>
<comment type="caution">
    <text evidence="1">The sequence shown here is derived from an EMBL/GenBank/DDBJ whole genome shotgun (WGS) entry which is preliminary data.</text>
</comment>
<dbReference type="AlphaFoldDB" id="A0A318FJY2"/>
<evidence type="ECO:0000313" key="1">
    <source>
        <dbReference type="EMBL" id="PXW42818.1"/>
    </source>
</evidence>
<proteinExistence type="predicted"/>
<accession>A0A318FJY2</accession>
<organism evidence="1 2">
    <name type="scientific">Klebsiella oxytoca</name>
    <dbReference type="NCBI Taxonomy" id="571"/>
    <lineage>
        <taxon>Bacteria</taxon>
        <taxon>Pseudomonadati</taxon>
        <taxon>Pseudomonadota</taxon>
        <taxon>Gammaproteobacteria</taxon>
        <taxon>Enterobacterales</taxon>
        <taxon>Enterobacteriaceae</taxon>
        <taxon>Klebsiella/Raoultella group</taxon>
        <taxon>Klebsiella</taxon>
    </lineage>
</organism>
<dbReference type="RefSeq" id="WP_142670548.1">
    <property type="nucleotide sequence ID" value="NZ_QJJG01000013.1"/>
</dbReference>
<gene>
    <name evidence="1" type="ORF">DET57_11312</name>
</gene>